<dbReference type="AlphaFoldDB" id="A0A183DVP0"/>
<dbReference type="WBParaSite" id="GPUH_0001279501-mRNA-1">
    <property type="protein sequence ID" value="GPUH_0001279501-mRNA-1"/>
    <property type="gene ID" value="GPUH_0001279501"/>
</dbReference>
<evidence type="ECO:0000313" key="3">
    <source>
        <dbReference type="Proteomes" id="UP000271098"/>
    </source>
</evidence>
<dbReference type="PANTHER" id="PTHR10686:SF18">
    <property type="entry name" value="IP11787P-RELATED"/>
    <property type="match status" value="1"/>
</dbReference>
<evidence type="ECO:0000256" key="1">
    <source>
        <dbReference type="ARBA" id="ARBA00005773"/>
    </source>
</evidence>
<reference evidence="2 3" key="2">
    <citation type="submission" date="2018-11" db="EMBL/GenBank/DDBJ databases">
        <authorList>
            <consortium name="Pathogen Informatics"/>
        </authorList>
    </citation>
    <scope>NUCLEOTIDE SEQUENCE [LARGE SCALE GENOMIC DNA]</scope>
</reference>
<evidence type="ECO:0000313" key="4">
    <source>
        <dbReference type="WBParaSite" id="GPUH_0001279501-mRNA-1"/>
    </source>
</evidence>
<name>A0A183DVP0_9BILA</name>
<dbReference type="Proteomes" id="UP000271098">
    <property type="component" value="Unassembled WGS sequence"/>
</dbReference>
<reference evidence="4" key="1">
    <citation type="submission" date="2016-06" db="UniProtKB">
        <authorList>
            <consortium name="WormBaseParasite"/>
        </authorList>
    </citation>
    <scope>IDENTIFICATION</scope>
</reference>
<comment type="similarity">
    <text evidence="1">Belongs to the reduced folate carrier (RFC) transporter (TC 2.A.48) family.</text>
</comment>
<proteinExistence type="inferred from homology"/>
<sequence>MAGRTFGYLLSQTIIITRIGNYLTVNQVSLASPALVLIFGLCFPPVQWKVLVERMKNGLDVKDFNVPETYLKYAKYRTEKLWSDTKRIYANGFIRKWSLWWAMTTCMSLQVSLNFPMRDDLLKNCFCIFPEGFV</sequence>
<dbReference type="GO" id="GO:0090482">
    <property type="term" value="F:vitamin transmembrane transporter activity"/>
    <property type="evidence" value="ECO:0007669"/>
    <property type="project" value="InterPro"/>
</dbReference>
<dbReference type="OrthoDB" id="18814at2759"/>
<dbReference type="PANTHER" id="PTHR10686">
    <property type="entry name" value="FOLATE TRANSPORTER"/>
    <property type="match status" value="1"/>
</dbReference>
<dbReference type="Pfam" id="PF01770">
    <property type="entry name" value="Folate_carrier"/>
    <property type="match status" value="1"/>
</dbReference>
<evidence type="ECO:0000313" key="2">
    <source>
        <dbReference type="EMBL" id="VDN21028.1"/>
    </source>
</evidence>
<dbReference type="EMBL" id="UYRT01079599">
    <property type="protein sequence ID" value="VDN21028.1"/>
    <property type="molecule type" value="Genomic_DNA"/>
</dbReference>
<dbReference type="InterPro" id="IPR002666">
    <property type="entry name" value="Folate_carrier"/>
</dbReference>
<protein>
    <submittedName>
        <fullName evidence="4">ABC transmembrane type-1 domain-containing protein</fullName>
    </submittedName>
</protein>
<gene>
    <name evidence="2" type="ORF">GPUH_LOCUS12780</name>
</gene>
<organism evidence="4">
    <name type="scientific">Gongylonema pulchrum</name>
    <dbReference type="NCBI Taxonomy" id="637853"/>
    <lineage>
        <taxon>Eukaryota</taxon>
        <taxon>Metazoa</taxon>
        <taxon>Ecdysozoa</taxon>
        <taxon>Nematoda</taxon>
        <taxon>Chromadorea</taxon>
        <taxon>Rhabditida</taxon>
        <taxon>Spirurina</taxon>
        <taxon>Spiruromorpha</taxon>
        <taxon>Spiruroidea</taxon>
        <taxon>Gongylonematidae</taxon>
        <taxon>Gongylonema</taxon>
    </lineage>
</organism>
<dbReference type="GO" id="GO:0005886">
    <property type="term" value="C:plasma membrane"/>
    <property type="evidence" value="ECO:0007669"/>
    <property type="project" value="TreeGrafter"/>
</dbReference>
<accession>A0A183DVP0</accession>
<keyword evidence="3" id="KW-1185">Reference proteome</keyword>